<reference evidence="4" key="1">
    <citation type="submission" date="2021-01" db="EMBL/GenBank/DDBJ databases">
        <authorList>
            <person name="Corre E."/>
            <person name="Pelletier E."/>
            <person name="Niang G."/>
            <person name="Scheremetjew M."/>
            <person name="Finn R."/>
            <person name="Kale V."/>
            <person name="Holt S."/>
            <person name="Cochrane G."/>
            <person name="Meng A."/>
            <person name="Brown T."/>
            <person name="Cohen L."/>
        </authorList>
    </citation>
    <scope>NUCLEOTIDE SEQUENCE</scope>
    <source>
        <strain evidence="4">CCMP2058</strain>
    </source>
</reference>
<organism evidence="4">
    <name type="scientific">Amorphochlora amoebiformis</name>
    <dbReference type="NCBI Taxonomy" id="1561963"/>
    <lineage>
        <taxon>Eukaryota</taxon>
        <taxon>Sar</taxon>
        <taxon>Rhizaria</taxon>
        <taxon>Cercozoa</taxon>
        <taxon>Chlorarachniophyceae</taxon>
        <taxon>Amorphochlora</taxon>
    </lineage>
</organism>
<dbReference type="GO" id="GO:0032259">
    <property type="term" value="P:methylation"/>
    <property type="evidence" value="ECO:0007669"/>
    <property type="project" value="UniProtKB-KW"/>
</dbReference>
<dbReference type="GO" id="GO:0008173">
    <property type="term" value="F:RNA methyltransferase activity"/>
    <property type="evidence" value="ECO:0007669"/>
    <property type="project" value="InterPro"/>
</dbReference>
<dbReference type="EMBL" id="HBEM01031262">
    <property type="protein sequence ID" value="CAD8462342.1"/>
    <property type="molecule type" value="Transcribed_RNA"/>
</dbReference>
<evidence type="ECO:0000256" key="1">
    <source>
        <dbReference type="ARBA" id="ARBA00022603"/>
    </source>
</evidence>
<dbReference type="Pfam" id="PF00588">
    <property type="entry name" value="SpoU_methylase"/>
    <property type="match status" value="1"/>
</dbReference>
<dbReference type="GO" id="GO:0006396">
    <property type="term" value="P:RNA processing"/>
    <property type="evidence" value="ECO:0007669"/>
    <property type="project" value="InterPro"/>
</dbReference>
<evidence type="ECO:0000259" key="3">
    <source>
        <dbReference type="Pfam" id="PF00588"/>
    </source>
</evidence>
<dbReference type="Gene3D" id="3.40.1280.10">
    <property type="match status" value="1"/>
</dbReference>
<dbReference type="InterPro" id="IPR001537">
    <property type="entry name" value="SpoU_MeTrfase"/>
</dbReference>
<protein>
    <recommendedName>
        <fullName evidence="3">tRNA/rRNA methyltransferase SpoU type domain-containing protein</fullName>
    </recommendedName>
</protein>
<name>A0A7S0DQR4_9EUKA</name>
<dbReference type="InterPro" id="IPR029064">
    <property type="entry name" value="Ribosomal_eL30-like_sf"/>
</dbReference>
<dbReference type="AlphaFoldDB" id="A0A7S0DQR4"/>
<proteinExistence type="predicted"/>
<dbReference type="SUPFAM" id="SSF75217">
    <property type="entry name" value="alpha/beta knot"/>
    <property type="match status" value="1"/>
</dbReference>
<dbReference type="InterPro" id="IPR029028">
    <property type="entry name" value="Alpha/beta_knot_MTases"/>
</dbReference>
<dbReference type="PANTHER" id="PTHR43191:SF2">
    <property type="entry name" value="RRNA METHYLTRANSFERASE 3, MITOCHONDRIAL"/>
    <property type="match status" value="1"/>
</dbReference>
<dbReference type="CDD" id="cd18095">
    <property type="entry name" value="SpoU-like_rRNA-MTase"/>
    <property type="match status" value="1"/>
</dbReference>
<keyword evidence="1" id="KW-0489">Methyltransferase</keyword>
<evidence type="ECO:0000313" key="4">
    <source>
        <dbReference type="EMBL" id="CAD8462342.1"/>
    </source>
</evidence>
<dbReference type="PANTHER" id="PTHR43191">
    <property type="entry name" value="RRNA METHYLTRANSFERASE 3"/>
    <property type="match status" value="1"/>
</dbReference>
<evidence type="ECO:0000256" key="2">
    <source>
        <dbReference type="ARBA" id="ARBA00022679"/>
    </source>
</evidence>
<feature type="domain" description="tRNA/rRNA methyltransferase SpoU type" evidence="3">
    <location>
        <begin position="133"/>
        <end position="287"/>
    </location>
</feature>
<gene>
    <name evidence="4" type="ORF">LAMO00422_LOCUS21302</name>
</gene>
<sequence length="294" mass="31547">MGGISDCRAKAAAGEEVITSTSNSLVKHLVKLRDNRSYREQTKRVLLVGRIPILETLNPPNPSKSPPPPLHTLVVSKGYVDQVREFNPQRRVVADARVLEKIAGVNSGDSLMLAAEVGIPPMPDLKSRKVQRLLVLDGVQDPGNLGTLIRTALGLGWDAAYLLRGTCDPWNSKAIRAARGGCFRLPIVMGGSIDDLRELIDIHKLTVVAADPHAAETVDSAQISGPVALWLGSEGKGLTGGEYGDAGAETIVQGTNEVGRALETVKIDMESEMESLNVAVAGAILMHIFRRRLE</sequence>
<dbReference type="InterPro" id="IPR029026">
    <property type="entry name" value="tRNA_m1G_MTases_N"/>
</dbReference>
<dbReference type="SUPFAM" id="SSF55315">
    <property type="entry name" value="L30e-like"/>
    <property type="match status" value="1"/>
</dbReference>
<dbReference type="InterPro" id="IPR051259">
    <property type="entry name" value="rRNA_Methyltransferase"/>
</dbReference>
<keyword evidence="2" id="KW-0808">Transferase</keyword>
<accession>A0A7S0DQR4</accession>
<dbReference type="GO" id="GO:0003723">
    <property type="term" value="F:RNA binding"/>
    <property type="evidence" value="ECO:0007669"/>
    <property type="project" value="InterPro"/>
</dbReference>
<dbReference type="Gene3D" id="3.30.1330.30">
    <property type="match status" value="1"/>
</dbReference>